<dbReference type="AlphaFoldDB" id="M1ZWU7"/>
<dbReference type="PROSITE" id="PS00137">
    <property type="entry name" value="SUBTILASE_HIS"/>
    <property type="match status" value="1"/>
</dbReference>
<dbReference type="PRINTS" id="PR00723">
    <property type="entry name" value="SUBTILISIN"/>
</dbReference>
<evidence type="ECO:0000256" key="5">
    <source>
        <dbReference type="PIRSR" id="PIRSR615500-1"/>
    </source>
</evidence>
<evidence type="ECO:0000256" key="4">
    <source>
        <dbReference type="ARBA" id="ARBA00022825"/>
    </source>
</evidence>
<dbReference type="PANTHER" id="PTHR43806">
    <property type="entry name" value="PEPTIDASE S8"/>
    <property type="match status" value="1"/>
</dbReference>
<organism evidence="10 11">
    <name type="scientific">Clostridium botulinum CFSAN001627</name>
    <dbReference type="NCBI Taxonomy" id="1232189"/>
    <lineage>
        <taxon>Bacteria</taxon>
        <taxon>Bacillati</taxon>
        <taxon>Bacillota</taxon>
        <taxon>Clostridia</taxon>
        <taxon>Eubacteriales</taxon>
        <taxon>Clostridiaceae</taxon>
        <taxon>Clostridium</taxon>
    </lineage>
</organism>
<dbReference type="Gene3D" id="3.40.50.200">
    <property type="entry name" value="Peptidase S8/S53 domain"/>
    <property type="match status" value="1"/>
</dbReference>
<keyword evidence="2 6" id="KW-0645">Protease</keyword>
<feature type="active site" description="Charge relay system" evidence="5 6">
    <location>
        <position position="209"/>
    </location>
</feature>
<dbReference type="EMBL" id="AMXI01000731">
    <property type="protein sequence ID" value="EKN41528.1"/>
    <property type="molecule type" value="Genomic_DNA"/>
</dbReference>
<evidence type="ECO:0000259" key="9">
    <source>
        <dbReference type="Pfam" id="PF00082"/>
    </source>
</evidence>
<evidence type="ECO:0000256" key="3">
    <source>
        <dbReference type="ARBA" id="ARBA00022801"/>
    </source>
</evidence>
<sequence>MIKKLNFKKIYLLLFLIFMFSIIFQSSKVQAIETNENKDINIVVLFNNNRIDTNVKNLIENSGGKIKNILSEVGCMEVKCNSNLISQIKSYNTVKSLGPNHNIQIPKEKTIKFKERINRGYKSTETNKDGDLYDLYQWDIKRMTNNGKSFQLNTGNHNVVIAVLDSGIDKDHPDLKNNLLGGENFIPKDFNNDKTEIGDPRDIEDRLGHGTCISGSIAGNGRIKGIAPNIGFKSYRVFDSRGHTNATIMSSAIIKATDDGANVINLSMAGYDLKGKCYWTDPDTGVKHDLGDDMAEYELYKRAIQYALNHNVTVVTAAGNDGLDCCNTKSLTEFLNNRDKEDGFSYEGVTYEIPGSIDGVINVSATGKNDKIATYSNYGKNFIDVAAPGGDHSKTESLDINDMCLSTAIEGQYRFEVGTSIAAPKVSAIAGLLLCKNKNLTPKEVAEKIYETCDILDNDESKQYYGSGLANAYNALEKINKLIYT</sequence>
<dbReference type="InterPro" id="IPR023828">
    <property type="entry name" value="Peptidase_S8_Ser-AS"/>
</dbReference>
<evidence type="ECO:0000256" key="8">
    <source>
        <dbReference type="SAM" id="SignalP"/>
    </source>
</evidence>
<proteinExistence type="inferred from homology"/>
<dbReference type="PANTHER" id="PTHR43806:SF11">
    <property type="entry name" value="CEREVISIN-RELATED"/>
    <property type="match status" value="1"/>
</dbReference>
<keyword evidence="4 6" id="KW-0720">Serine protease</keyword>
<feature type="active site" description="Charge relay system" evidence="5 6">
    <location>
        <position position="420"/>
    </location>
</feature>
<dbReference type="GO" id="GO:0006508">
    <property type="term" value="P:proteolysis"/>
    <property type="evidence" value="ECO:0007669"/>
    <property type="project" value="UniProtKB-KW"/>
</dbReference>
<feature type="active site" description="Charge relay system" evidence="5 6">
    <location>
        <position position="165"/>
    </location>
</feature>
<dbReference type="InterPro" id="IPR000209">
    <property type="entry name" value="Peptidase_S8/S53_dom"/>
</dbReference>
<dbReference type="PROSITE" id="PS00136">
    <property type="entry name" value="SUBTILASE_ASP"/>
    <property type="match status" value="1"/>
</dbReference>
<dbReference type="SUPFAM" id="SSF52743">
    <property type="entry name" value="Subtilisin-like"/>
    <property type="match status" value="1"/>
</dbReference>
<keyword evidence="3 6" id="KW-0378">Hydrolase</keyword>
<dbReference type="Proteomes" id="UP000011944">
    <property type="component" value="Unassembled WGS sequence"/>
</dbReference>
<reference evidence="10 11" key="1">
    <citation type="submission" date="2012-10" db="EMBL/GenBank/DDBJ databases">
        <authorList>
            <person name="Strain E.A."/>
            <person name="Brown E."/>
            <person name="Allard M.W."/>
            <person name="Gonzalez-Escalona N."/>
            <person name="Timme R."/>
        </authorList>
    </citation>
    <scope>NUCLEOTIDE SEQUENCE [LARGE SCALE GENOMIC DNA]</scope>
    <source>
        <strain evidence="10 11">CFSAN001627</strain>
    </source>
</reference>
<dbReference type="PATRIC" id="fig|1232189.3.peg.2015"/>
<feature type="signal peptide" evidence="8">
    <location>
        <begin position="1"/>
        <end position="31"/>
    </location>
</feature>
<evidence type="ECO:0000256" key="7">
    <source>
        <dbReference type="RuleBase" id="RU003355"/>
    </source>
</evidence>
<comment type="similarity">
    <text evidence="1 6 7">Belongs to the peptidase S8 family.</text>
</comment>
<reference evidence="10 11" key="2">
    <citation type="submission" date="2013-03" db="EMBL/GenBank/DDBJ databases">
        <title>Diversity in Clostridium botulinum.</title>
        <authorList>
            <person name="Timme R.E."/>
            <person name="Allard M."/>
            <person name="Luo Y."/>
            <person name="Strain E."/>
            <person name="Gonzalez-Escalona N."/>
            <person name="Brown E."/>
        </authorList>
    </citation>
    <scope>NUCLEOTIDE SEQUENCE [LARGE SCALE GENOMIC DNA]</scope>
    <source>
        <strain evidence="10 11">CFSAN001627</strain>
    </source>
</reference>
<comment type="caution">
    <text evidence="10">The sequence shown here is derived from an EMBL/GenBank/DDBJ whole genome shotgun (WGS) entry which is preliminary data.</text>
</comment>
<dbReference type="PROSITE" id="PS51892">
    <property type="entry name" value="SUBTILASE"/>
    <property type="match status" value="1"/>
</dbReference>
<dbReference type="InterPro" id="IPR008357">
    <property type="entry name" value="Lanit_process"/>
</dbReference>
<dbReference type="InterPro" id="IPR023827">
    <property type="entry name" value="Peptidase_S8_Asp-AS"/>
</dbReference>
<dbReference type="CDD" id="cd07482">
    <property type="entry name" value="Peptidases_S8_Lantibiotic_specific_protease"/>
    <property type="match status" value="1"/>
</dbReference>
<dbReference type="InterPro" id="IPR036852">
    <property type="entry name" value="Peptidase_S8/S53_dom_sf"/>
</dbReference>
<dbReference type="InterPro" id="IPR050131">
    <property type="entry name" value="Peptidase_S8_subtilisin-like"/>
</dbReference>
<protein>
    <submittedName>
        <fullName evidence="10">Nisin leader peptide-processing serine protease NisP</fullName>
    </submittedName>
</protein>
<name>M1ZWU7_CLOBO</name>
<accession>M1ZWU7</accession>
<dbReference type="PROSITE" id="PS00138">
    <property type="entry name" value="SUBTILASE_SER"/>
    <property type="match status" value="1"/>
</dbReference>
<evidence type="ECO:0000313" key="10">
    <source>
        <dbReference type="EMBL" id="EKN41528.1"/>
    </source>
</evidence>
<dbReference type="InterPro" id="IPR015500">
    <property type="entry name" value="Peptidase_S8_subtilisin-rel"/>
</dbReference>
<evidence type="ECO:0000256" key="6">
    <source>
        <dbReference type="PROSITE-ProRule" id="PRU01240"/>
    </source>
</evidence>
<evidence type="ECO:0000256" key="1">
    <source>
        <dbReference type="ARBA" id="ARBA00011073"/>
    </source>
</evidence>
<feature type="chain" id="PRO_5004020227" evidence="8">
    <location>
        <begin position="32"/>
        <end position="485"/>
    </location>
</feature>
<dbReference type="InterPro" id="IPR022398">
    <property type="entry name" value="Peptidase_S8_His-AS"/>
</dbReference>
<gene>
    <name evidence="10" type="ORF">CFSAN001627_12668</name>
</gene>
<evidence type="ECO:0000313" key="11">
    <source>
        <dbReference type="Proteomes" id="UP000011944"/>
    </source>
</evidence>
<dbReference type="GO" id="GO:0004252">
    <property type="term" value="F:serine-type endopeptidase activity"/>
    <property type="evidence" value="ECO:0007669"/>
    <property type="project" value="UniProtKB-UniRule"/>
</dbReference>
<evidence type="ECO:0000256" key="2">
    <source>
        <dbReference type="ARBA" id="ARBA00022670"/>
    </source>
</evidence>
<feature type="domain" description="Peptidase S8/S53" evidence="9">
    <location>
        <begin position="157"/>
        <end position="468"/>
    </location>
</feature>
<dbReference type="Pfam" id="PF00082">
    <property type="entry name" value="Peptidase_S8"/>
    <property type="match status" value="1"/>
</dbReference>
<keyword evidence="8" id="KW-0732">Signal</keyword>